<keyword evidence="6 8" id="KW-1133">Transmembrane helix</keyword>
<evidence type="ECO:0000256" key="5">
    <source>
        <dbReference type="ARBA" id="ARBA00022692"/>
    </source>
</evidence>
<comment type="subcellular location">
    <subcellularLocation>
        <location evidence="1 8">Cell membrane</location>
        <topology evidence="1 8">Multi-pass membrane protein</topology>
    </subcellularLocation>
</comment>
<feature type="transmembrane region" description="Helical" evidence="8">
    <location>
        <begin position="37"/>
        <end position="62"/>
    </location>
</feature>
<protein>
    <recommendedName>
        <fullName evidence="8">Probable membrane transporter protein</fullName>
    </recommendedName>
</protein>
<evidence type="ECO:0000256" key="3">
    <source>
        <dbReference type="ARBA" id="ARBA00022448"/>
    </source>
</evidence>
<evidence type="ECO:0000256" key="8">
    <source>
        <dbReference type="RuleBase" id="RU363041"/>
    </source>
</evidence>
<evidence type="ECO:0000256" key="6">
    <source>
        <dbReference type="ARBA" id="ARBA00022989"/>
    </source>
</evidence>
<keyword evidence="7 8" id="KW-0472">Membrane</keyword>
<name>A0A7T1WV27_9ACTN</name>
<evidence type="ECO:0000256" key="1">
    <source>
        <dbReference type="ARBA" id="ARBA00004651"/>
    </source>
</evidence>
<dbReference type="PANTHER" id="PTHR30269:SF0">
    <property type="entry name" value="MEMBRANE TRANSPORTER PROTEIN YFCA-RELATED"/>
    <property type="match status" value="1"/>
</dbReference>
<feature type="transmembrane region" description="Helical" evidence="8">
    <location>
        <begin position="204"/>
        <end position="223"/>
    </location>
</feature>
<evidence type="ECO:0000256" key="2">
    <source>
        <dbReference type="ARBA" id="ARBA00009142"/>
    </source>
</evidence>
<evidence type="ECO:0000256" key="7">
    <source>
        <dbReference type="ARBA" id="ARBA00023136"/>
    </source>
</evidence>
<evidence type="ECO:0000313" key="9">
    <source>
        <dbReference type="EMBL" id="QPP10254.1"/>
    </source>
</evidence>
<gene>
    <name evidence="9" type="ORF">G4Z16_31795</name>
</gene>
<dbReference type="InterPro" id="IPR002781">
    <property type="entry name" value="TM_pro_TauE-like"/>
</dbReference>
<keyword evidence="3" id="KW-0813">Transport</keyword>
<organism evidence="9 10">
    <name type="scientific">Streptomyces bathyalis</name>
    <dbReference type="NCBI Taxonomy" id="2710756"/>
    <lineage>
        <taxon>Bacteria</taxon>
        <taxon>Bacillati</taxon>
        <taxon>Actinomycetota</taxon>
        <taxon>Actinomycetes</taxon>
        <taxon>Kitasatosporales</taxon>
        <taxon>Streptomycetaceae</taxon>
        <taxon>Streptomyces</taxon>
    </lineage>
</organism>
<keyword evidence="10" id="KW-1185">Reference proteome</keyword>
<dbReference type="Proteomes" id="UP000595046">
    <property type="component" value="Chromosome"/>
</dbReference>
<evidence type="ECO:0000313" key="10">
    <source>
        <dbReference type="Proteomes" id="UP000595046"/>
    </source>
</evidence>
<dbReference type="AlphaFoldDB" id="A0A7T1WV27"/>
<feature type="transmembrane region" description="Helical" evidence="8">
    <location>
        <begin position="230"/>
        <end position="249"/>
    </location>
</feature>
<dbReference type="EMBL" id="CP048882">
    <property type="protein sequence ID" value="QPP10254.1"/>
    <property type="molecule type" value="Genomic_DNA"/>
</dbReference>
<sequence>MTGLESMAVFAAGIVAGTVNAAVGSGTLIAFPVLLAVGYPPVTANVTCTLGLVSGAFSGAYGYRRELAGQRSRLIRLGAASVLGGVTGGVLLLLLPAEAFAAVVPALIVLAGALVLVQPKLAARLAHRRRIAVHGGVLLWLGIYGVGVYGGYFGAAQGVLAIALMGLALDDDLQRLNAARNVLSLLVNLVAASLFLVIADVAWLPSVLLAAGSLLGGVLGARLGRRLPPMVLRGFLVAVGLAAIPLLVLD</sequence>
<accession>A0A7T1WV27</accession>
<reference evidence="10" key="1">
    <citation type="submission" date="2020-02" db="EMBL/GenBank/DDBJ databases">
        <title>Streptomyces sp. ASO4wet.</title>
        <authorList>
            <person name="Risdian C."/>
            <person name="Landwehr W."/>
            <person name="Schupp P."/>
            <person name="Wink J."/>
        </authorList>
    </citation>
    <scope>NUCLEOTIDE SEQUENCE [LARGE SCALE GENOMIC DNA]</scope>
    <source>
        <strain evidence="10">ASO4wet</strain>
    </source>
</reference>
<dbReference type="KEGG" id="sbat:G4Z16_31795"/>
<feature type="transmembrane region" description="Helical" evidence="8">
    <location>
        <begin position="99"/>
        <end position="117"/>
    </location>
</feature>
<dbReference type="PANTHER" id="PTHR30269">
    <property type="entry name" value="TRANSMEMBRANE PROTEIN YFCA"/>
    <property type="match status" value="1"/>
</dbReference>
<feature type="transmembrane region" description="Helical" evidence="8">
    <location>
        <begin position="74"/>
        <end position="93"/>
    </location>
</feature>
<keyword evidence="5 8" id="KW-0812">Transmembrane</keyword>
<proteinExistence type="inferred from homology"/>
<dbReference type="InterPro" id="IPR052017">
    <property type="entry name" value="TSUP"/>
</dbReference>
<keyword evidence="4 8" id="KW-1003">Cell membrane</keyword>
<comment type="similarity">
    <text evidence="2 8">Belongs to the 4-toluene sulfonate uptake permease (TSUP) (TC 2.A.102) family.</text>
</comment>
<dbReference type="GO" id="GO:0005886">
    <property type="term" value="C:plasma membrane"/>
    <property type="evidence" value="ECO:0007669"/>
    <property type="project" value="UniProtKB-SubCell"/>
</dbReference>
<evidence type="ECO:0000256" key="4">
    <source>
        <dbReference type="ARBA" id="ARBA00022475"/>
    </source>
</evidence>
<dbReference type="Pfam" id="PF01925">
    <property type="entry name" value="TauE"/>
    <property type="match status" value="1"/>
</dbReference>